<gene>
    <name evidence="1" type="ORF">LCGC14_3154700</name>
</gene>
<organism evidence="1">
    <name type="scientific">marine sediment metagenome</name>
    <dbReference type="NCBI Taxonomy" id="412755"/>
    <lineage>
        <taxon>unclassified sequences</taxon>
        <taxon>metagenomes</taxon>
        <taxon>ecological metagenomes</taxon>
    </lineage>
</organism>
<sequence>FRSALNSGARPLNTLAMQPSVVVFMVEWYVNHVRLGRMAAVDAFRPVVATP</sequence>
<proteinExistence type="predicted"/>
<name>A0A0F8XZT5_9ZZZZ</name>
<dbReference type="AlphaFoldDB" id="A0A0F8XZT5"/>
<evidence type="ECO:0000313" key="1">
    <source>
        <dbReference type="EMBL" id="KKK47484.1"/>
    </source>
</evidence>
<comment type="caution">
    <text evidence="1">The sequence shown here is derived from an EMBL/GenBank/DDBJ whole genome shotgun (WGS) entry which is preliminary data.</text>
</comment>
<feature type="non-terminal residue" evidence="1">
    <location>
        <position position="1"/>
    </location>
</feature>
<reference evidence="1" key="1">
    <citation type="journal article" date="2015" name="Nature">
        <title>Complex archaea that bridge the gap between prokaryotes and eukaryotes.</title>
        <authorList>
            <person name="Spang A."/>
            <person name="Saw J.H."/>
            <person name="Jorgensen S.L."/>
            <person name="Zaremba-Niedzwiedzka K."/>
            <person name="Martijn J."/>
            <person name="Lind A.E."/>
            <person name="van Eijk R."/>
            <person name="Schleper C."/>
            <person name="Guy L."/>
            <person name="Ettema T.J."/>
        </authorList>
    </citation>
    <scope>NUCLEOTIDE SEQUENCE</scope>
</reference>
<dbReference type="EMBL" id="LAZR01069556">
    <property type="protein sequence ID" value="KKK47484.1"/>
    <property type="molecule type" value="Genomic_DNA"/>
</dbReference>
<protein>
    <submittedName>
        <fullName evidence="1">Uncharacterized protein</fullName>
    </submittedName>
</protein>
<accession>A0A0F8XZT5</accession>